<comment type="caution">
    <text evidence="6">The sequence shown here is derived from an EMBL/GenBank/DDBJ whole genome shotgun (WGS) entry which is preliminary data.</text>
</comment>
<dbReference type="SUPFAM" id="SSF48498">
    <property type="entry name" value="Tetracyclin repressor-like, C-terminal domain"/>
    <property type="match status" value="1"/>
</dbReference>
<proteinExistence type="predicted"/>
<evidence type="ECO:0000256" key="3">
    <source>
        <dbReference type="ARBA" id="ARBA00023163"/>
    </source>
</evidence>
<keyword evidence="1" id="KW-0805">Transcription regulation</keyword>
<evidence type="ECO:0000256" key="2">
    <source>
        <dbReference type="ARBA" id="ARBA00023125"/>
    </source>
</evidence>
<dbReference type="AlphaFoldDB" id="A0A1E5PMY6"/>
<dbReference type="Pfam" id="PF00440">
    <property type="entry name" value="TetR_N"/>
    <property type="match status" value="1"/>
</dbReference>
<sequence>MVKQERGVRTRNHLISVAAAEFDRNGYDGTSLSRLSRSAGISIGALTFHFAAKGELASAVEDSGREATRRVVEDVTARGGPALDTVSALVLELGCLIEDDAVVRAAARLTQERAGAGPAWCSCWYPEVRELLEQAAQEGQLSPEVGPRPAALLTAHLVGGVVVRARRGRAGGGRGAVVAELRELWRLVRRGIAASPEPNPEMPK</sequence>
<dbReference type="EMBL" id="MEHK01000001">
    <property type="protein sequence ID" value="OEJ30917.1"/>
    <property type="molecule type" value="Genomic_DNA"/>
</dbReference>
<dbReference type="InterPro" id="IPR023772">
    <property type="entry name" value="DNA-bd_HTH_TetR-type_CS"/>
</dbReference>
<keyword evidence="2 4" id="KW-0238">DNA-binding</keyword>
<feature type="DNA-binding region" description="H-T-H motif" evidence="4">
    <location>
        <begin position="31"/>
        <end position="50"/>
    </location>
</feature>
<dbReference type="InterPro" id="IPR009057">
    <property type="entry name" value="Homeodomain-like_sf"/>
</dbReference>
<dbReference type="PANTHER" id="PTHR30055:SF234">
    <property type="entry name" value="HTH-TYPE TRANSCRIPTIONAL REGULATOR BETI"/>
    <property type="match status" value="1"/>
</dbReference>
<name>A0A1E5PMY6_9ACTN</name>
<dbReference type="SUPFAM" id="SSF46689">
    <property type="entry name" value="Homeodomain-like"/>
    <property type="match status" value="1"/>
</dbReference>
<feature type="domain" description="HTH tetR-type" evidence="5">
    <location>
        <begin position="8"/>
        <end position="68"/>
    </location>
</feature>
<evidence type="ECO:0000256" key="1">
    <source>
        <dbReference type="ARBA" id="ARBA00023015"/>
    </source>
</evidence>
<dbReference type="InterPro" id="IPR036271">
    <property type="entry name" value="Tet_transcr_reg_TetR-rel_C_sf"/>
</dbReference>
<dbReference type="Gene3D" id="1.10.357.10">
    <property type="entry name" value="Tetracycline Repressor, domain 2"/>
    <property type="match status" value="1"/>
</dbReference>
<dbReference type="PANTHER" id="PTHR30055">
    <property type="entry name" value="HTH-TYPE TRANSCRIPTIONAL REGULATOR RUTR"/>
    <property type="match status" value="1"/>
</dbReference>
<dbReference type="PROSITE" id="PS50977">
    <property type="entry name" value="HTH_TETR_2"/>
    <property type="match status" value="1"/>
</dbReference>
<dbReference type="OrthoDB" id="3237195at2"/>
<gene>
    <name evidence="6" type="ORF">BGK67_05760</name>
</gene>
<reference evidence="6 7" key="1">
    <citation type="submission" date="2016-08" db="EMBL/GenBank/DDBJ databases">
        <title>The complete genome of Streptomyces subrutilus 10-1-1.</title>
        <authorList>
            <person name="Chen X."/>
        </authorList>
    </citation>
    <scope>NUCLEOTIDE SEQUENCE [LARGE SCALE GENOMIC DNA]</scope>
    <source>
        <strain evidence="6 7">10-1-1</strain>
    </source>
</reference>
<evidence type="ECO:0000259" key="5">
    <source>
        <dbReference type="PROSITE" id="PS50977"/>
    </source>
</evidence>
<organism evidence="6 7">
    <name type="scientific">Streptomyces subrutilus</name>
    <dbReference type="NCBI Taxonomy" id="36818"/>
    <lineage>
        <taxon>Bacteria</taxon>
        <taxon>Bacillati</taxon>
        <taxon>Actinomycetota</taxon>
        <taxon>Actinomycetes</taxon>
        <taxon>Kitasatosporales</taxon>
        <taxon>Streptomycetaceae</taxon>
        <taxon>Streptomyces</taxon>
    </lineage>
</organism>
<dbReference type="GO" id="GO:0003700">
    <property type="term" value="F:DNA-binding transcription factor activity"/>
    <property type="evidence" value="ECO:0007669"/>
    <property type="project" value="TreeGrafter"/>
</dbReference>
<dbReference type="GO" id="GO:0000976">
    <property type="term" value="F:transcription cis-regulatory region binding"/>
    <property type="evidence" value="ECO:0007669"/>
    <property type="project" value="TreeGrafter"/>
</dbReference>
<dbReference type="Proteomes" id="UP000095705">
    <property type="component" value="Unassembled WGS sequence"/>
</dbReference>
<evidence type="ECO:0000313" key="7">
    <source>
        <dbReference type="Proteomes" id="UP000095705"/>
    </source>
</evidence>
<keyword evidence="3" id="KW-0804">Transcription</keyword>
<evidence type="ECO:0000313" key="6">
    <source>
        <dbReference type="EMBL" id="OEJ30917.1"/>
    </source>
</evidence>
<evidence type="ECO:0000256" key="4">
    <source>
        <dbReference type="PROSITE-ProRule" id="PRU00335"/>
    </source>
</evidence>
<dbReference type="InterPro" id="IPR050109">
    <property type="entry name" value="HTH-type_TetR-like_transc_reg"/>
</dbReference>
<dbReference type="PROSITE" id="PS01081">
    <property type="entry name" value="HTH_TETR_1"/>
    <property type="match status" value="1"/>
</dbReference>
<keyword evidence="7" id="KW-1185">Reference proteome</keyword>
<dbReference type="STRING" id="36818.BGK67_05760"/>
<accession>A0A1E5PMY6</accession>
<dbReference type="InterPro" id="IPR001647">
    <property type="entry name" value="HTH_TetR"/>
</dbReference>
<protein>
    <recommendedName>
        <fullName evidence="5">HTH tetR-type domain-containing protein</fullName>
    </recommendedName>
</protein>